<dbReference type="EMBL" id="BLMI01000187">
    <property type="protein sequence ID" value="GFI41515.1"/>
    <property type="molecule type" value="Genomic_DNA"/>
</dbReference>
<sequence>MKRQVKVSICMLAYNHEEYIKKALDSILMQKVNFEYEILIHDDASPDNTAKIIKEYELKYPQIIKPIYQSENQFSKGKMVTREFNYPRAKGKYIAFCECDDFWTDEYKLQKQVDFLENNKDIYSVAHKYMIIDKNNNIIDYSHRTEKLDRYFNKNDALKLKSGLFHPSTIMFRGSILQDKRFFEGIDKCCILGGHSYMIYYFAQLSDIYIMNDCMSAWRFVQDEGGSSYSSRANNHKITYQIKLLDMYYRYKLFFKYEYNFKPVVREMLLVTIKIIFRCREEGISKSKAIKDCLSLASFTDIILLPFCEIKRRIV</sequence>
<accession>A0A829ZC87</accession>
<dbReference type="AlphaFoldDB" id="A0A829ZC87"/>
<name>A0A829ZC87_9FIRM</name>
<dbReference type="RefSeq" id="WP_228762404.1">
    <property type="nucleotide sequence ID" value="NZ_BLMI01000187.1"/>
</dbReference>
<dbReference type="Gene3D" id="3.90.550.10">
    <property type="entry name" value="Spore Coat Polysaccharide Biosynthesis Protein SpsA, Chain A"/>
    <property type="match status" value="1"/>
</dbReference>
<dbReference type="PANTHER" id="PTHR22916">
    <property type="entry name" value="GLYCOSYLTRANSFERASE"/>
    <property type="match status" value="1"/>
</dbReference>
<dbReference type="Pfam" id="PF00535">
    <property type="entry name" value="Glycos_transf_2"/>
    <property type="match status" value="1"/>
</dbReference>
<dbReference type="InterPro" id="IPR001173">
    <property type="entry name" value="Glyco_trans_2-like"/>
</dbReference>
<dbReference type="SUPFAM" id="SSF53448">
    <property type="entry name" value="Nucleotide-diphospho-sugar transferases"/>
    <property type="match status" value="1"/>
</dbReference>
<reference evidence="2 3" key="1">
    <citation type="journal article" date="2020" name="Microbiome">
        <title>Single-cell genomics of uncultured bacteria reveals dietary fiber responders in the mouse gut microbiota.</title>
        <authorList>
            <person name="Chijiiwa R."/>
            <person name="Hosokawa M."/>
            <person name="Kogawa M."/>
            <person name="Nishikawa Y."/>
            <person name="Ide K."/>
            <person name="Sakanashi C."/>
            <person name="Takahashi K."/>
            <person name="Takeyama H."/>
        </authorList>
    </citation>
    <scope>NUCLEOTIDE SEQUENCE [LARGE SCALE GENOMIC DNA]</scope>
    <source>
        <strain evidence="2">IMSAGC_017</strain>
    </source>
</reference>
<dbReference type="GO" id="GO:0016758">
    <property type="term" value="F:hexosyltransferase activity"/>
    <property type="evidence" value="ECO:0007669"/>
    <property type="project" value="UniProtKB-ARBA"/>
</dbReference>
<comment type="caution">
    <text evidence="2">The sequence shown here is derived from an EMBL/GenBank/DDBJ whole genome shotgun (WGS) entry which is preliminary data.</text>
</comment>
<evidence type="ECO:0000259" key="1">
    <source>
        <dbReference type="Pfam" id="PF00535"/>
    </source>
</evidence>
<evidence type="ECO:0000313" key="3">
    <source>
        <dbReference type="Proteomes" id="UP000490821"/>
    </source>
</evidence>
<dbReference type="PANTHER" id="PTHR22916:SF3">
    <property type="entry name" value="UDP-GLCNAC:BETAGAL BETA-1,3-N-ACETYLGLUCOSAMINYLTRANSFERASE-LIKE PROTEIN 1"/>
    <property type="match status" value="1"/>
</dbReference>
<feature type="domain" description="Glycosyltransferase 2-like" evidence="1">
    <location>
        <begin position="8"/>
        <end position="178"/>
    </location>
</feature>
<dbReference type="Proteomes" id="UP000490821">
    <property type="component" value="Unassembled WGS sequence"/>
</dbReference>
<dbReference type="InterPro" id="IPR029044">
    <property type="entry name" value="Nucleotide-diphossugar_trans"/>
</dbReference>
<organism evidence="2 3">
    <name type="scientific">Thomasclavelia cocleata</name>
    <dbReference type="NCBI Taxonomy" id="69824"/>
    <lineage>
        <taxon>Bacteria</taxon>
        <taxon>Bacillati</taxon>
        <taxon>Bacillota</taxon>
        <taxon>Erysipelotrichia</taxon>
        <taxon>Erysipelotrichales</taxon>
        <taxon>Coprobacillaceae</taxon>
        <taxon>Thomasclavelia</taxon>
    </lineage>
</organism>
<gene>
    <name evidence="2" type="ORF">IMSAGC017_01559</name>
</gene>
<evidence type="ECO:0000313" key="2">
    <source>
        <dbReference type="EMBL" id="GFI41515.1"/>
    </source>
</evidence>
<proteinExistence type="predicted"/>
<protein>
    <recommendedName>
        <fullName evidence="1">Glycosyltransferase 2-like domain-containing protein</fullName>
    </recommendedName>
</protein>